<dbReference type="GO" id="GO:0015888">
    <property type="term" value="P:thiamine transport"/>
    <property type="evidence" value="ECO:0007669"/>
    <property type="project" value="TreeGrafter"/>
</dbReference>
<name>A0A371WYE5_9HYPH</name>
<sequence length="337" mass="36768">MKRRMHISLSTVLVASLLGSAAAYAEPITVYTAYEEDEANAFLEAAKKAIPDLEVNLLRLSTGDLAARIIAEKNNPRHDVLWGFALTSMISPEILDTLESYAPQGVDNVPQRFVDDENRWTAVTGYMAAFCVNKPRLEGAGLPMPTSWADLAKPAYKGEIVMPNPASSGTGYIQIDSLLQMMGDEEGWAYLDKLDENVAQYIKSGSRPCNMASAGEYAIGASFALRAIKNIEEGYPIAMVVPSEGAGNELEANGLVATSENKEMAKKFLDWTVSQAAADVYYDWKAIVTIPGGKMPQNFVDAGLPADIGSVLYDVDFQAAADDRDQITSEWQKKFER</sequence>
<gene>
    <name evidence="3" type="ORF">DYI37_19470</name>
</gene>
<evidence type="ECO:0000313" key="4">
    <source>
        <dbReference type="Proteomes" id="UP000264310"/>
    </source>
</evidence>
<accession>A0A371WYE5</accession>
<dbReference type="AlphaFoldDB" id="A0A371WYE5"/>
<dbReference type="GO" id="GO:0030976">
    <property type="term" value="F:thiamine pyrophosphate binding"/>
    <property type="evidence" value="ECO:0007669"/>
    <property type="project" value="TreeGrafter"/>
</dbReference>
<evidence type="ECO:0000256" key="2">
    <source>
        <dbReference type="SAM" id="SignalP"/>
    </source>
</evidence>
<dbReference type="GO" id="GO:0030288">
    <property type="term" value="C:outer membrane-bounded periplasmic space"/>
    <property type="evidence" value="ECO:0007669"/>
    <property type="project" value="TreeGrafter"/>
</dbReference>
<dbReference type="Pfam" id="PF13343">
    <property type="entry name" value="SBP_bac_6"/>
    <property type="match status" value="1"/>
</dbReference>
<dbReference type="GO" id="GO:0030975">
    <property type="term" value="F:thiamine binding"/>
    <property type="evidence" value="ECO:0007669"/>
    <property type="project" value="TreeGrafter"/>
</dbReference>
<dbReference type="PANTHER" id="PTHR30006">
    <property type="entry name" value="THIAMINE-BINDING PERIPLASMIC PROTEIN-RELATED"/>
    <property type="match status" value="1"/>
</dbReference>
<comment type="caution">
    <text evidence="3">The sequence shown here is derived from an EMBL/GenBank/DDBJ whole genome shotgun (WGS) entry which is preliminary data.</text>
</comment>
<dbReference type="Proteomes" id="UP000264310">
    <property type="component" value="Unassembled WGS sequence"/>
</dbReference>
<dbReference type="EMBL" id="QURL01000016">
    <property type="protein sequence ID" value="RFC61784.1"/>
    <property type="molecule type" value="Genomic_DNA"/>
</dbReference>
<reference evidence="3 4" key="1">
    <citation type="submission" date="2018-08" db="EMBL/GenBank/DDBJ databases">
        <title>Fulvimarina sp. 85, whole genome shotgun sequence.</title>
        <authorList>
            <person name="Tuo L."/>
        </authorList>
    </citation>
    <scope>NUCLEOTIDE SEQUENCE [LARGE SCALE GENOMIC DNA]</scope>
    <source>
        <strain evidence="3 4">85</strain>
    </source>
</reference>
<organism evidence="3 4">
    <name type="scientific">Fulvimarina endophytica</name>
    <dbReference type="NCBI Taxonomy" id="2293836"/>
    <lineage>
        <taxon>Bacteria</taxon>
        <taxon>Pseudomonadati</taxon>
        <taxon>Pseudomonadota</taxon>
        <taxon>Alphaproteobacteria</taxon>
        <taxon>Hyphomicrobiales</taxon>
        <taxon>Aurantimonadaceae</taxon>
        <taxon>Fulvimarina</taxon>
    </lineage>
</organism>
<dbReference type="RefSeq" id="WP_116684942.1">
    <property type="nucleotide sequence ID" value="NZ_QURL01000016.1"/>
</dbReference>
<dbReference type="CDD" id="cd13544">
    <property type="entry name" value="PBP2_Fbp_like_1"/>
    <property type="match status" value="1"/>
</dbReference>
<evidence type="ECO:0000313" key="3">
    <source>
        <dbReference type="EMBL" id="RFC61784.1"/>
    </source>
</evidence>
<feature type="signal peptide" evidence="2">
    <location>
        <begin position="1"/>
        <end position="25"/>
    </location>
</feature>
<dbReference type="InterPro" id="IPR026045">
    <property type="entry name" value="Ferric-bd"/>
</dbReference>
<keyword evidence="4" id="KW-1185">Reference proteome</keyword>
<proteinExistence type="predicted"/>
<protein>
    <submittedName>
        <fullName evidence="3">Extracellular solute-binding protein</fullName>
    </submittedName>
</protein>
<dbReference type="Gene3D" id="3.40.190.10">
    <property type="entry name" value="Periplasmic binding protein-like II"/>
    <property type="match status" value="2"/>
</dbReference>
<keyword evidence="1 2" id="KW-0732">Signal</keyword>
<dbReference type="PIRSF" id="PIRSF002825">
    <property type="entry name" value="CfbpA"/>
    <property type="match status" value="1"/>
</dbReference>
<dbReference type="SUPFAM" id="SSF53850">
    <property type="entry name" value="Periplasmic binding protein-like II"/>
    <property type="match status" value="1"/>
</dbReference>
<evidence type="ECO:0000256" key="1">
    <source>
        <dbReference type="ARBA" id="ARBA00022729"/>
    </source>
</evidence>
<dbReference type="OrthoDB" id="9766989at2"/>
<dbReference type="PANTHER" id="PTHR30006:SF2">
    <property type="entry name" value="ABC TRANSPORTER SUBSTRATE-BINDING PROTEIN"/>
    <property type="match status" value="1"/>
</dbReference>
<feature type="chain" id="PRO_5016728795" evidence="2">
    <location>
        <begin position="26"/>
        <end position="337"/>
    </location>
</feature>